<keyword evidence="2" id="KW-0472">Membrane</keyword>
<dbReference type="InterPro" id="IPR000601">
    <property type="entry name" value="PKD_dom"/>
</dbReference>
<dbReference type="CDD" id="cd00146">
    <property type="entry name" value="PKD"/>
    <property type="match status" value="2"/>
</dbReference>
<feature type="domain" description="PKD" evidence="3">
    <location>
        <begin position="70"/>
        <end position="104"/>
    </location>
</feature>
<feature type="domain" description="PKD" evidence="3">
    <location>
        <begin position="148"/>
        <end position="189"/>
    </location>
</feature>
<comment type="caution">
    <text evidence="4">The sequence shown here is derived from an EMBL/GenBank/DDBJ whole genome shotgun (WGS) entry which is preliminary data.</text>
</comment>
<evidence type="ECO:0000313" key="5">
    <source>
        <dbReference type="Proteomes" id="UP000192610"/>
    </source>
</evidence>
<dbReference type="OrthoDB" id="1491323at2"/>
<dbReference type="RefSeq" id="WP_081202744.1">
    <property type="nucleotide sequence ID" value="NZ_FOCZ01000006.1"/>
</dbReference>
<dbReference type="Gene3D" id="2.60.40.10">
    <property type="entry name" value="Immunoglobulins"/>
    <property type="match status" value="2"/>
</dbReference>
<dbReference type="InterPro" id="IPR022409">
    <property type="entry name" value="PKD/Chitinase_dom"/>
</dbReference>
<evidence type="ECO:0000256" key="2">
    <source>
        <dbReference type="SAM" id="Phobius"/>
    </source>
</evidence>
<name>A0A1V9EEZ0_9BACT</name>
<evidence type="ECO:0000256" key="1">
    <source>
        <dbReference type="SAM" id="MobiDB-lite"/>
    </source>
</evidence>
<feature type="region of interest" description="Disordered" evidence="1">
    <location>
        <begin position="208"/>
        <end position="256"/>
    </location>
</feature>
<keyword evidence="5" id="KW-1185">Reference proteome</keyword>
<dbReference type="InterPro" id="IPR013783">
    <property type="entry name" value="Ig-like_fold"/>
</dbReference>
<feature type="compositionally biased region" description="Polar residues" evidence="1">
    <location>
        <begin position="208"/>
        <end position="222"/>
    </location>
</feature>
<dbReference type="SMART" id="SM00089">
    <property type="entry name" value="PKD"/>
    <property type="match status" value="2"/>
</dbReference>
<organism evidence="4 5">
    <name type="scientific">Niastella yeongjuensis</name>
    <dbReference type="NCBI Taxonomy" id="354355"/>
    <lineage>
        <taxon>Bacteria</taxon>
        <taxon>Pseudomonadati</taxon>
        <taxon>Bacteroidota</taxon>
        <taxon>Chitinophagia</taxon>
        <taxon>Chitinophagales</taxon>
        <taxon>Chitinophagaceae</taxon>
        <taxon>Niastella</taxon>
    </lineage>
</organism>
<protein>
    <recommendedName>
        <fullName evidence="3">PKD domain-containing protein</fullName>
    </recommendedName>
</protein>
<dbReference type="EMBL" id="LVXG01000034">
    <property type="protein sequence ID" value="OQP44686.1"/>
    <property type="molecule type" value="Genomic_DNA"/>
</dbReference>
<dbReference type="SUPFAM" id="SSF49299">
    <property type="entry name" value="PKD domain"/>
    <property type="match status" value="2"/>
</dbReference>
<feature type="transmembrane region" description="Helical" evidence="2">
    <location>
        <begin position="15"/>
        <end position="34"/>
    </location>
</feature>
<accession>A0A1V9EEZ0</accession>
<reference evidence="5" key="1">
    <citation type="submission" date="2016-04" db="EMBL/GenBank/DDBJ databases">
        <authorList>
            <person name="Chen L."/>
            <person name="Zhuang W."/>
            <person name="Wang G."/>
        </authorList>
    </citation>
    <scope>NUCLEOTIDE SEQUENCE [LARGE SCALE GENOMIC DNA]</scope>
    <source>
        <strain evidence="5">17621</strain>
    </source>
</reference>
<gene>
    <name evidence="4" type="ORF">A4H97_10005</name>
</gene>
<dbReference type="AlphaFoldDB" id="A0A1V9EEZ0"/>
<sequence>MENKKIQLAYLDERVILTMIITALLGLVITGFKYKNYEHCFDFHIKAKANFYRTDEPIHFETDALYAKEFQWDFGDNENSQTNISSVVHAYNLPGEYTVALTVNGTCTEYKTVYITRAPKLENPLLQPRFICPQQAEVGKAVTFQDTTPGAHSWEWRFGETAVIDATASTASYVYKTPGLKTISLVLNNDPKQLGVCKVYVNDKTVAPSRSNARTPARSSGPSFVIVPAKPQTPTLEEQSRPQPAITEPPKPQGVNISKQDLESKLRGVVNNYLTAENFSQYFCNNLNVPVSLNGTEITFNQFCTKLSSIKNDKKIKQLNVQQIKSSETNCLIGLNVSLKMKQGFLGIF</sequence>
<dbReference type="STRING" id="354355.SAMN05660816_03541"/>
<dbReference type="Pfam" id="PF18911">
    <property type="entry name" value="PKD_4"/>
    <property type="match status" value="1"/>
</dbReference>
<keyword evidence="2" id="KW-0812">Transmembrane</keyword>
<keyword evidence="2" id="KW-1133">Transmembrane helix</keyword>
<dbReference type="InterPro" id="IPR035986">
    <property type="entry name" value="PKD_dom_sf"/>
</dbReference>
<proteinExistence type="predicted"/>
<evidence type="ECO:0000313" key="4">
    <source>
        <dbReference type="EMBL" id="OQP44686.1"/>
    </source>
</evidence>
<evidence type="ECO:0000259" key="3">
    <source>
        <dbReference type="PROSITE" id="PS50093"/>
    </source>
</evidence>
<dbReference type="Proteomes" id="UP000192610">
    <property type="component" value="Unassembled WGS sequence"/>
</dbReference>
<dbReference type="PROSITE" id="PS50093">
    <property type="entry name" value="PKD"/>
    <property type="match status" value="2"/>
</dbReference>